<keyword evidence="4" id="KW-1185">Reference proteome</keyword>
<protein>
    <recommendedName>
        <fullName evidence="5">Tetratricopeptide repeat protein</fullName>
    </recommendedName>
</protein>
<dbReference type="Gene3D" id="1.25.40.10">
    <property type="entry name" value="Tetratricopeptide repeat domain"/>
    <property type="match status" value="1"/>
</dbReference>
<comment type="caution">
    <text evidence="3">The sequence shown here is derived from an EMBL/GenBank/DDBJ whole genome shotgun (WGS) entry which is preliminary data.</text>
</comment>
<feature type="repeat" description="TPR" evidence="1">
    <location>
        <begin position="535"/>
        <end position="568"/>
    </location>
</feature>
<feature type="transmembrane region" description="Helical" evidence="2">
    <location>
        <begin position="100"/>
        <end position="120"/>
    </location>
</feature>
<proteinExistence type="predicted"/>
<dbReference type="RefSeq" id="WP_228229714.1">
    <property type="nucleotide sequence ID" value="NZ_JAJGMW010000008.1"/>
</dbReference>
<keyword evidence="2" id="KW-0472">Membrane</keyword>
<keyword evidence="2" id="KW-0812">Transmembrane</keyword>
<dbReference type="PROSITE" id="PS50005">
    <property type="entry name" value="TPR"/>
    <property type="match status" value="1"/>
</dbReference>
<sequence length="666" mass="76607">MRFNAFLKECQDKEVFKKLSIYAVFSWLAIQVISTLQQPMGLSPRVVTYALILLLIGFPVYIFYIWKFQIAPIHKKHMAEAGSLPSKRGFFGSKTPFQRYYFLSIFIVSCLITLVLFFVVRNNFFKNQVPNEAGLAGSITLKNTDKIGVLKFENNTGKDTLDIVGKMAADWITHGITQKDIAQVITPQVVEDYSNIIKSQLSGSKKNTVLQDYFKPAQIIIGNFFLNGNRLIFQSSITDGKLDKTLISLDPVECDSNNPLDCIEELKQRLLGFLITAEEKDTDIEETPPKYAAYETFLEAKNAAVYDDSTLELIEKAIEIDPKYFEPRLFQLTYYYDQLQYRKADSILKIITKNFSSNPRQQNIVQMYSSLLEGNNREVYRHLKREYDLAPFELNTNATMLTVGLQYINRPEIIDTVFQEIDMKDSDAENCFYCSNRVYIKTYSDLALKRFDSVIKYASALYRYNDQEYFLKPLAVAYLAKGKDPLELLTAPGLRLSGEQKSDFLLYTGIQSLVIQGEAASSVYFKQLLKMPEGEAADFDIARAYYYSKAYIKALEQFEKLKEKDPEDLVVIGFLANIHALQDNPAAAKEELELLNSLRGEYQFGQIDYLFSRYYAVIGDKDQVFNYLKRAVAAGYLYTSSKYQYDPHFKPYLNTPEFKAILTYWH</sequence>
<dbReference type="InterPro" id="IPR019734">
    <property type="entry name" value="TPR_rpt"/>
</dbReference>
<accession>A0ABS8GRN7</accession>
<evidence type="ECO:0000313" key="3">
    <source>
        <dbReference type="EMBL" id="MCC4212637.1"/>
    </source>
</evidence>
<evidence type="ECO:0000256" key="2">
    <source>
        <dbReference type="SAM" id="Phobius"/>
    </source>
</evidence>
<feature type="transmembrane region" description="Helical" evidence="2">
    <location>
        <begin position="46"/>
        <end position="66"/>
    </location>
</feature>
<dbReference type="EMBL" id="JAJGMW010000008">
    <property type="protein sequence ID" value="MCC4212637.1"/>
    <property type="molecule type" value="Genomic_DNA"/>
</dbReference>
<keyword evidence="1" id="KW-0802">TPR repeat</keyword>
<keyword evidence="2" id="KW-1133">Transmembrane helix</keyword>
<evidence type="ECO:0008006" key="5">
    <source>
        <dbReference type="Google" id="ProtNLM"/>
    </source>
</evidence>
<gene>
    <name evidence="3" type="ORF">LLW17_07905</name>
</gene>
<organism evidence="3 4">
    <name type="scientific">Leeuwenhoekiella parthenopeia</name>
    <dbReference type="NCBI Taxonomy" id="2890320"/>
    <lineage>
        <taxon>Bacteria</taxon>
        <taxon>Pseudomonadati</taxon>
        <taxon>Bacteroidota</taxon>
        <taxon>Flavobacteriia</taxon>
        <taxon>Flavobacteriales</taxon>
        <taxon>Flavobacteriaceae</taxon>
        <taxon>Leeuwenhoekiella</taxon>
    </lineage>
</organism>
<dbReference type="NCBIfam" id="NF047558">
    <property type="entry name" value="TPR_END_plus"/>
    <property type="match status" value="1"/>
</dbReference>
<name>A0ABS8GRN7_9FLAO</name>
<evidence type="ECO:0000313" key="4">
    <source>
        <dbReference type="Proteomes" id="UP001197770"/>
    </source>
</evidence>
<reference evidence="3 4" key="1">
    <citation type="submission" date="2021-11" db="EMBL/GenBank/DDBJ databases">
        <title>Seasonal and diel survey of microbial diversity of the Tyrrhenian coast.</title>
        <authorList>
            <person name="Gattoni G."/>
            <person name="Corral P."/>
        </authorList>
    </citation>
    <scope>NUCLEOTIDE SEQUENCE [LARGE SCALE GENOMIC DNA]</scope>
    <source>
        <strain evidence="3 4">Mr9</strain>
    </source>
</reference>
<evidence type="ECO:0000256" key="1">
    <source>
        <dbReference type="PROSITE-ProRule" id="PRU00339"/>
    </source>
</evidence>
<dbReference type="InterPro" id="IPR011990">
    <property type="entry name" value="TPR-like_helical_dom_sf"/>
</dbReference>
<feature type="transmembrane region" description="Helical" evidence="2">
    <location>
        <begin position="21"/>
        <end position="40"/>
    </location>
</feature>
<dbReference type="Proteomes" id="UP001197770">
    <property type="component" value="Unassembled WGS sequence"/>
</dbReference>
<dbReference type="SUPFAM" id="SSF48452">
    <property type="entry name" value="TPR-like"/>
    <property type="match status" value="1"/>
</dbReference>